<dbReference type="OrthoDB" id="2951834at2759"/>
<proteinExistence type="predicted"/>
<gene>
    <name evidence="1" type="ORF">HO173_011546</name>
</gene>
<evidence type="ECO:0000313" key="2">
    <source>
        <dbReference type="Proteomes" id="UP000578531"/>
    </source>
</evidence>
<dbReference type="Proteomes" id="UP000578531">
    <property type="component" value="Unassembled WGS sequence"/>
</dbReference>
<dbReference type="EMBL" id="JACCJC010000072">
    <property type="protein sequence ID" value="KAF6229506.1"/>
    <property type="molecule type" value="Genomic_DNA"/>
</dbReference>
<organism evidence="1 2">
    <name type="scientific">Letharia columbiana</name>
    <dbReference type="NCBI Taxonomy" id="112416"/>
    <lineage>
        <taxon>Eukaryota</taxon>
        <taxon>Fungi</taxon>
        <taxon>Dikarya</taxon>
        <taxon>Ascomycota</taxon>
        <taxon>Pezizomycotina</taxon>
        <taxon>Lecanoromycetes</taxon>
        <taxon>OSLEUM clade</taxon>
        <taxon>Lecanoromycetidae</taxon>
        <taxon>Lecanorales</taxon>
        <taxon>Lecanorineae</taxon>
        <taxon>Parmeliaceae</taxon>
        <taxon>Letharia</taxon>
    </lineage>
</organism>
<name>A0A8H6FJ65_9LECA</name>
<dbReference type="RefSeq" id="XP_037159698.1">
    <property type="nucleotide sequence ID" value="XM_037313426.1"/>
</dbReference>
<keyword evidence="2" id="KW-1185">Reference proteome</keyword>
<protein>
    <submittedName>
        <fullName evidence="1">Uncharacterized protein</fullName>
    </submittedName>
</protein>
<dbReference type="GeneID" id="59293188"/>
<sequence length="116" mass="13318">MAFKGSSRIPLGDSEHGGALFTLPREIRDEIYRLLVKGRHCVFLPSEPVHGDTLTDGIDKFDKHDLVILRTSKAISREAHEILYSESIFRYGINFWASKALEPPIRAVYRMQKMKM</sequence>
<accession>A0A8H6FJ65</accession>
<evidence type="ECO:0000313" key="1">
    <source>
        <dbReference type="EMBL" id="KAF6229506.1"/>
    </source>
</evidence>
<reference evidence="1 2" key="1">
    <citation type="journal article" date="2020" name="Genomics">
        <title>Complete, high-quality genomes from long-read metagenomic sequencing of two wolf lichen thalli reveals enigmatic genome architecture.</title>
        <authorList>
            <person name="McKenzie S.K."/>
            <person name="Walston R.F."/>
            <person name="Allen J.L."/>
        </authorList>
    </citation>
    <scope>NUCLEOTIDE SEQUENCE [LARGE SCALE GENOMIC DNA]</scope>
    <source>
        <strain evidence="1">WasteWater2</strain>
    </source>
</reference>
<comment type="caution">
    <text evidence="1">The sequence shown here is derived from an EMBL/GenBank/DDBJ whole genome shotgun (WGS) entry which is preliminary data.</text>
</comment>
<dbReference type="AlphaFoldDB" id="A0A8H6FJ65"/>